<evidence type="ECO:0000256" key="4">
    <source>
        <dbReference type="ARBA" id="ARBA00022692"/>
    </source>
</evidence>
<feature type="transmembrane region" description="Helical" evidence="8">
    <location>
        <begin position="332"/>
        <end position="352"/>
    </location>
</feature>
<comment type="subcellular location">
    <subcellularLocation>
        <location evidence="1">Cell membrane</location>
        <topology evidence="1">Multi-pass membrane protein</topology>
    </subcellularLocation>
</comment>
<feature type="transmembrane region" description="Helical" evidence="8">
    <location>
        <begin position="230"/>
        <end position="251"/>
    </location>
</feature>
<feature type="region of interest" description="Disordered" evidence="7">
    <location>
        <begin position="1"/>
        <end position="48"/>
    </location>
</feature>
<feature type="transmembrane region" description="Helical" evidence="8">
    <location>
        <begin position="358"/>
        <end position="378"/>
    </location>
</feature>
<keyword evidence="5 8" id="KW-1133">Transmembrane helix</keyword>
<feature type="transmembrane region" description="Helical" evidence="8">
    <location>
        <begin position="110"/>
        <end position="129"/>
    </location>
</feature>
<dbReference type="AlphaFoldDB" id="A0A7X1LUG5"/>
<dbReference type="Proteomes" id="UP000517694">
    <property type="component" value="Unassembled WGS sequence"/>
</dbReference>
<dbReference type="EMBL" id="JACMHY010000021">
    <property type="protein sequence ID" value="MBC2869752.1"/>
    <property type="molecule type" value="Genomic_DNA"/>
</dbReference>
<evidence type="ECO:0000256" key="7">
    <source>
        <dbReference type="SAM" id="MobiDB-lite"/>
    </source>
</evidence>
<keyword evidence="6 8" id="KW-0472">Membrane</keyword>
<feature type="transmembrane region" description="Helical" evidence="8">
    <location>
        <begin position="263"/>
        <end position="280"/>
    </location>
</feature>
<proteinExistence type="inferred from homology"/>
<dbReference type="InterPro" id="IPR018383">
    <property type="entry name" value="UPF0324_pro"/>
</dbReference>
<evidence type="ECO:0000256" key="3">
    <source>
        <dbReference type="ARBA" id="ARBA00022475"/>
    </source>
</evidence>
<feature type="transmembrane region" description="Helical" evidence="8">
    <location>
        <begin position="169"/>
        <end position="191"/>
    </location>
</feature>
<dbReference type="PANTHER" id="PTHR30106:SF1">
    <property type="entry name" value="UPF0324 MEMBRANE PROTEIN FN0533"/>
    <property type="match status" value="1"/>
</dbReference>
<feature type="transmembrane region" description="Helical" evidence="8">
    <location>
        <begin position="135"/>
        <end position="157"/>
    </location>
</feature>
<protein>
    <submittedName>
        <fullName evidence="9">Putative sulfate exporter family transporter</fullName>
    </submittedName>
</protein>
<evidence type="ECO:0000256" key="6">
    <source>
        <dbReference type="ARBA" id="ARBA00023136"/>
    </source>
</evidence>
<accession>A0A7X1LUG5</accession>
<evidence type="ECO:0000256" key="2">
    <source>
        <dbReference type="ARBA" id="ARBA00007977"/>
    </source>
</evidence>
<reference evidence="9 10" key="1">
    <citation type="submission" date="2020-08" db="EMBL/GenBank/DDBJ databases">
        <title>Whole-Genome Sequence of French Clinical Streptomyces mexicanus Strain Q0842.</title>
        <authorList>
            <person name="Boxberger M."/>
            <person name="La Scola B."/>
        </authorList>
    </citation>
    <scope>NUCLEOTIDE SEQUENCE [LARGE SCALE GENOMIC DNA]</scope>
    <source>
        <strain evidence="9 10">Marseille-Q0842</strain>
    </source>
</reference>
<evidence type="ECO:0000256" key="8">
    <source>
        <dbReference type="SAM" id="Phobius"/>
    </source>
</evidence>
<gene>
    <name evidence="9" type="ORF">H1R13_33815</name>
</gene>
<feature type="transmembrane region" description="Helical" evidence="8">
    <location>
        <begin position="54"/>
        <end position="74"/>
    </location>
</feature>
<name>A0A7X1LUG5_9ACTN</name>
<feature type="transmembrane region" description="Helical" evidence="8">
    <location>
        <begin position="390"/>
        <end position="413"/>
    </location>
</feature>
<comment type="similarity">
    <text evidence="2">Belongs to the UPF0324 family.</text>
</comment>
<evidence type="ECO:0000256" key="5">
    <source>
        <dbReference type="ARBA" id="ARBA00022989"/>
    </source>
</evidence>
<dbReference type="GO" id="GO:0005886">
    <property type="term" value="C:plasma membrane"/>
    <property type="evidence" value="ECO:0007669"/>
    <property type="project" value="UniProtKB-SubCell"/>
</dbReference>
<feature type="transmembrane region" description="Helical" evidence="8">
    <location>
        <begin position="197"/>
        <end position="218"/>
    </location>
</feature>
<evidence type="ECO:0000313" key="9">
    <source>
        <dbReference type="EMBL" id="MBC2869752.1"/>
    </source>
</evidence>
<organism evidence="9 10">
    <name type="scientific">Streptomyces mexicanus</name>
    <dbReference type="NCBI Taxonomy" id="178566"/>
    <lineage>
        <taxon>Bacteria</taxon>
        <taxon>Bacillati</taxon>
        <taxon>Actinomycetota</taxon>
        <taxon>Actinomycetes</taxon>
        <taxon>Kitasatosporales</taxon>
        <taxon>Streptomycetaceae</taxon>
        <taxon>Streptomyces</taxon>
    </lineage>
</organism>
<keyword evidence="10" id="KW-1185">Reference proteome</keyword>
<keyword evidence="4 8" id="KW-0812">Transmembrane</keyword>
<comment type="caution">
    <text evidence="9">The sequence shown here is derived from an EMBL/GenBank/DDBJ whole genome shotgun (WGS) entry which is preliminary data.</text>
</comment>
<evidence type="ECO:0000313" key="10">
    <source>
        <dbReference type="Proteomes" id="UP000517694"/>
    </source>
</evidence>
<dbReference type="Pfam" id="PF03601">
    <property type="entry name" value="Cons_hypoth698"/>
    <property type="match status" value="2"/>
</dbReference>
<keyword evidence="3" id="KW-1003">Cell membrane</keyword>
<evidence type="ECO:0000256" key="1">
    <source>
        <dbReference type="ARBA" id="ARBA00004651"/>
    </source>
</evidence>
<sequence length="416" mass="40648">MTDTSSRPAAPQARPVTSRTPHRSAPAAASGSPGGVDRPGAARRSGGAERLSGGLARLPGLALASGIAVVATALGRLAPVVGGPVTGIVLGVLVAVAVRPGDRLRPGIAFAGRGVLQAAVVVLGAQLSLGQVVRVGVGSLPVMVVTLAACLAAAYRLGRRLGIGGDLRTLIGVGTGICGASAIAAVTPVIGAAEAEVAYAVSTIFVFNIAAVLTFPALGHLLGMGQHAFGLFAGTAVNDMSSVVAAATTYGGPAADQAVVVKLARTLLIIPVCLGLAALARRRARTASGVAATGASADGAAQTETAAVDGAAAAGAVDGTTSAAGRVGVGRLIPWFLVGFLVLAAANTAGLVPSAAHGPLGTLSVFLITVALSAIGLSTDPARLRRTGPAPLLLGGCLWIVVSLTSLATQGLLRYL</sequence>
<feature type="transmembrane region" description="Helical" evidence="8">
    <location>
        <begin position="80"/>
        <end position="98"/>
    </location>
</feature>
<dbReference type="PANTHER" id="PTHR30106">
    <property type="entry name" value="INNER MEMBRANE PROTEIN YEIH-RELATED"/>
    <property type="match status" value="1"/>
</dbReference>